<dbReference type="SUPFAM" id="SSF53098">
    <property type="entry name" value="Ribonuclease H-like"/>
    <property type="match status" value="1"/>
</dbReference>
<dbReference type="GeneID" id="76726677"/>
<evidence type="ECO:0000313" key="2">
    <source>
        <dbReference type="EMBL" id="TDK87887.1"/>
    </source>
</evidence>
<comment type="caution">
    <text evidence="2">The sequence shown here is derived from an EMBL/GenBank/DDBJ whole genome shotgun (WGS) entry which is preliminary data.</text>
</comment>
<dbReference type="InterPro" id="IPR036397">
    <property type="entry name" value="RNaseH_sf"/>
</dbReference>
<dbReference type="InterPro" id="IPR038717">
    <property type="entry name" value="Tc1-like_DDE_dom"/>
</dbReference>
<reference evidence="2 3" key="1">
    <citation type="submission" date="2019-01" db="EMBL/GenBank/DDBJ databases">
        <title>High-quality-draft genome sequences of five non-tuberculosis mycobacteriaceae isolated from a nosocomial environment.</title>
        <authorList>
            <person name="Tiago I."/>
            <person name="Alarico S."/>
            <person name="Pereira S.G."/>
            <person name="Coelho C."/>
            <person name="Maranha A."/>
            <person name="Empadinhas N."/>
        </authorList>
    </citation>
    <scope>NUCLEOTIDE SEQUENCE [LARGE SCALE GENOMIC DNA]</scope>
    <source>
        <strain evidence="2 3">24AIII</strain>
    </source>
</reference>
<evidence type="ECO:0000313" key="3">
    <source>
        <dbReference type="Proteomes" id="UP000294929"/>
    </source>
</evidence>
<dbReference type="InterPro" id="IPR052702">
    <property type="entry name" value="MscS-like_channel"/>
</dbReference>
<sequence length="353" mass="39360">MPSSALVISDEDRATLQSWTRSSTMPAGHVERARIVLAVGDGAGTSGAARLVGVSRPTVIKWRDRFAALGIDGLDDEPRSGRPKTVDDAAILAATLDPPPDSLAVTHWSSRLLGKYLGVGDATVARAWRRYGVKPWRRQTFKFSTDPELEAKVRDVVGLYLNPPEKAIVLCVDEKSQIQALNRTQPILPMRPGLPEKATHDYQRNGTATLFAALEIATGKVTDRCYERHGKAEFLDFLKTVARAYPRRRLHVVCDNYHTHKHADINAWLAKNPRVTLHFTPTSGSWLNMVEVFFSIITRQAIRRGSFDSVKELIAAIGAFIDGWNQRCHPFVWTKTADEILPHARKTNSDARH</sequence>
<dbReference type="PANTHER" id="PTHR30347:SF1">
    <property type="entry name" value="MECHANOSENSITIVE CHANNEL MSCK"/>
    <property type="match status" value="1"/>
</dbReference>
<protein>
    <submittedName>
        <fullName evidence="2">IS630 family transposase</fullName>
    </submittedName>
</protein>
<accession>A0A4R5WDT2</accession>
<dbReference type="GO" id="GO:0003676">
    <property type="term" value="F:nucleic acid binding"/>
    <property type="evidence" value="ECO:0007669"/>
    <property type="project" value="InterPro"/>
</dbReference>
<dbReference type="InterPro" id="IPR009057">
    <property type="entry name" value="Homeodomain-like_sf"/>
</dbReference>
<dbReference type="Gene3D" id="3.30.420.10">
    <property type="entry name" value="Ribonuclease H-like superfamily/Ribonuclease H"/>
    <property type="match status" value="1"/>
</dbReference>
<dbReference type="Proteomes" id="UP000294929">
    <property type="component" value="Unassembled WGS sequence"/>
</dbReference>
<name>A0A4R5WDT2_MYCMU</name>
<dbReference type="EMBL" id="SDLO01000012">
    <property type="protein sequence ID" value="TDK87887.1"/>
    <property type="molecule type" value="Genomic_DNA"/>
</dbReference>
<proteinExistence type="predicted"/>
<feature type="domain" description="Tc1-like transposase DDE" evidence="1">
    <location>
        <begin position="169"/>
        <end position="314"/>
    </location>
</feature>
<gene>
    <name evidence="2" type="ORF">EUA03_16195</name>
</gene>
<dbReference type="InterPro" id="IPR012337">
    <property type="entry name" value="RNaseH-like_sf"/>
</dbReference>
<dbReference type="Pfam" id="PF13551">
    <property type="entry name" value="HTH_29"/>
    <property type="match status" value="1"/>
</dbReference>
<dbReference type="Pfam" id="PF13358">
    <property type="entry name" value="DDE_3"/>
    <property type="match status" value="1"/>
</dbReference>
<dbReference type="PANTHER" id="PTHR30347">
    <property type="entry name" value="POTASSIUM CHANNEL RELATED"/>
    <property type="match status" value="1"/>
</dbReference>
<dbReference type="InterPro" id="IPR047655">
    <property type="entry name" value="Transpos_IS630-like"/>
</dbReference>
<evidence type="ECO:0000259" key="1">
    <source>
        <dbReference type="Pfam" id="PF13358"/>
    </source>
</evidence>
<dbReference type="AlphaFoldDB" id="A0A4R5WDT2"/>
<dbReference type="RefSeq" id="WP_016895231.1">
    <property type="nucleotide sequence ID" value="NZ_CYSI01000007.1"/>
</dbReference>
<dbReference type="SUPFAM" id="SSF46689">
    <property type="entry name" value="Homeodomain-like"/>
    <property type="match status" value="1"/>
</dbReference>
<dbReference type="NCBIfam" id="NF033545">
    <property type="entry name" value="transpos_IS630"/>
    <property type="match status" value="1"/>
</dbReference>
<organism evidence="2 3">
    <name type="scientific">Mycolicibacterium mucogenicum</name>
    <name type="common">Mycobacterium mucogenicum</name>
    <dbReference type="NCBI Taxonomy" id="56689"/>
    <lineage>
        <taxon>Bacteria</taxon>
        <taxon>Bacillati</taxon>
        <taxon>Actinomycetota</taxon>
        <taxon>Actinomycetes</taxon>
        <taxon>Mycobacteriales</taxon>
        <taxon>Mycobacteriaceae</taxon>
        <taxon>Mycolicibacterium</taxon>
    </lineage>
</organism>